<reference evidence="1" key="1">
    <citation type="journal article" date="2014" name="Front. Microbiol.">
        <title>High frequency of phylogenetically diverse reductive dehalogenase-homologous genes in deep subseafloor sedimentary metagenomes.</title>
        <authorList>
            <person name="Kawai M."/>
            <person name="Futagami T."/>
            <person name="Toyoda A."/>
            <person name="Takaki Y."/>
            <person name="Nishi S."/>
            <person name="Hori S."/>
            <person name="Arai W."/>
            <person name="Tsubouchi T."/>
            <person name="Morono Y."/>
            <person name="Uchiyama I."/>
            <person name="Ito T."/>
            <person name="Fujiyama A."/>
            <person name="Inagaki F."/>
            <person name="Takami H."/>
        </authorList>
    </citation>
    <scope>NUCLEOTIDE SEQUENCE</scope>
    <source>
        <strain evidence="1">Expedition CK06-06</strain>
    </source>
</reference>
<organism evidence="1">
    <name type="scientific">marine sediment metagenome</name>
    <dbReference type="NCBI Taxonomy" id="412755"/>
    <lineage>
        <taxon>unclassified sequences</taxon>
        <taxon>metagenomes</taxon>
        <taxon>ecological metagenomes</taxon>
    </lineage>
</organism>
<comment type="caution">
    <text evidence="1">The sequence shown here is derived from an EMBL/GenBank/DDBJ whole genome shotgun (WGS) entry which is preliminary data.</text>
</comment>
<accession>X1B7G4</accession>
<proteinExistence type="predicted"/>
<feature type="non-terminal residue" evidence="1">
    <location>
        <position position="77"/>
    </location>
</feature>
<sequence>MKMMDVKFSVFNQHINNAEQRTREIMRGIAPKYLMRVDDIKRKGNGIMAIFEYSPSDEPATMMYASMVAAFVNDSRT</sequence>
<name>X1B7G4_9ZZZZ</name>
<dbReference type="AlphaFoldDB" id="X1B7G4"/>
<evidence type="ECO:0000313" key="1">
    <source>
        <dbReference type="EMBL" id="GAG91020.1"/>
    </source>
</evidence>
<dbReference type="EMBL" id="BART01025894">
    <property type="protein sequence ID" value="GAG91020.1"/>
    <property type="molecule type" value="Genomic_DNA"/>
</dbReference>
<gene>
    <name evidence="1" type="ORF">S01H4_46355</name>
</gene>
<protein>
    <submittedName>
        <fullName evidence="1">Uncharacterized protein</fullName>
    </submittedName>
</protein>